<reference evidence="2 3" key="1">
    <citation type="submission" date="2023-08" db="EMBL/GenBank/DDBJ databases">
        <title>Black Yeasts Isolated from many extreme environments.</title>
        <authorList>
            <person name="Coleine C."/>
            <person name="Stajich J.E."/>
            <person name="Selbmann L."/>
        </authorList>
    </citation>
    <scope>NUCLEOTIDE SEQUENCE [LARGE SCALE GENOMIC DNA]</scope>
    <source>
        <strain evidence="2 3">CCFEE 5910</strain>
    </source>
</reference>
<accession>A0AAN7YJD2</accession>
<organism evidence="2 3">
    <name type="scientific">Lithohypha guttulata</name>
    <dbReference type="NCBI Taxonomy" id="1690604"/>
    <lineage>
        <taxon>Eukaryota</taxon>
        <taxon>Fungi</taxon>
        <taxon>Dikarya</taxon>
        <taxon>Ascomycota</taxon>
        <taxon>Pezizomycotina</taxon>
        <taxon>Eurotiomycetes</taxon>
        <taxon>Chaetothyriomycetidae</taxon>
        <taxon>Chaetothyriales</taxon>
        <taxon>Trichomeriaceae</taxon>
        <taxon>Lithohypha</taxon>
    </lineage>
</organism>
<dbReference type="EMBL" id="JAVRRJ010000001">
    <property type="protein sequence ID" value="KAK5090228.1"/>
    <property type="molecule type" value="Genomic_DNA"/>
</dbReference>
<feature type="compositionally biased region" description="Basic and acidic residues" evidence="1">
    <location>
        <begin position="342"/>
        <end position="362"/>
    </location>
</feature>
<proteinExistence type="predicted"/>
<keyword evidence="3" id="KW-1185">Reference proteome</keyword>
<gene>
    <name evidence="2" type="ORF">LTR05_000399</name>
</gene>
<name>A0AAN7YJD2_9EURO</name>
<feature type="compositionally biased region" description="Polar residues" evidence="1">
    <location>
        <begin position="490"/>
        <end position="506"/>
    </location>
</feature>
<feature type="compositionally biased region" description="Low complexity" evidence="1">
    <location>
        <begin position="513"/>
        <end position="537"/>
    </location>
</feature>
<comment type="caution">
    <text evidence="2">The sequence shown here is derived from an EMBL/GenBank/DDBJ whole genome shotgun (WGS) entry which is preliminary data.</text>
</comment>
<feature type="compositionally biased region" description="Polar residues" evidence="1">
    <location>
        <begin position="297"/>
        <end position="310"/>
    </location>
</feature>
<evidence type="ECO:0000313" key="3">
    <source>
        <dbReference type="Proteomes" id="UP001309876"/>
    </source>
</evidence>
<feature type="compositionally biased region" description="Polar residues" evidence="1">
    <location>
        <begin position="538"/>
        <end position="551"/>
    </location>
</feature>
<dbReference type="AlphaFoldDB" id="A0AAN7YJD2"/>
<evidence type="ECO:0000256" key="1">
    <source>
        <dbReference type="SAM" id="MobiDB-lite"/>
    </source>
</evidence>
<feature type="region of interest" description="Disordered" evidence="1">
    <location>
        <begin position="326"/>
        <end position="619"/>
    </location>
</feature>
<evidence type="ECO:0000313" key="2">
    <source>
        <dbReference type="EMBL" id="KAK5090228.1"/>
    </source>
</evidence>
<feature type="compositionally biased region" description="Basic and acidic residues" evidence="1">
    <location>
        <begin position="558"/>
        <end position="573"/>
    </location>
</feature>
<dbReference type="Proteomes" id="UP001309876">
    <property type="component" value="Unassembled WGS sequence"/>
</dbReference>
<feature type="region of interest" description="Disordered" evidence="1">
    <location>
        <begin position="289"/>
        <end position="314"/>
    </location>
</feature>
<feature type="compositionally biased region" description="Polar residues" evidence="1">
    <location>
        <begin position="453"/>
        <end position="476"/>
    </location>
</feature>
<sequence length="632" mass="71150">MSSIEVVASVNDVASAGFTLSLILNAISCEIANAPCEIKAISKSVTLYSLLLKQTAAALEKPDSVHSEEATRTTEQVLEESNAVFDDINAMLERVRTRQTDGTVSPSMPQRIRWSFKKHSIEYLLGRLDRLQMSLSLMLQIIQLGTTMASTSRHDPPERVRLMMAKVSRERVEAQTVLLQYFQESQTLNTLYMAAREEATEYISPLDYQKDDRDRNAFTLVSSRNSQMTKSDDVVPPTETGLVTSQHKPILTGLGDNWARLGASKEEMVRRSEEITNQLLERWTIWRQRRDQEPRQARSTQDAQYKSQVQDLYDEEDSPFYERFQEREDGAAGKYLEGPTTDWRHPHSADARQEARRLRKAYEPYQPSIEGSSDIDASPGSNSSRKRPPKKHIIDSDPETSDSEHSAAEEKARPRRRSSAIVVPVRQRSTYYDEPASISKSYNVPSELPAPQPSRTIANTSAARPSVSTYGQQTLQRPFASPDQSLPRHSFSSPTPAHTHNNSFYQPSPGPAAPAQYFPSSPQSQAFPQAQGQNQQSRYTPRQQPQSTRYNHPQPRPPSREGTVRPRSRDGKPSRSPSRLSREYTTADYKAYEEERKRHKKESRRNLSNGAAKGLLAGGGIAVLLEALDSLS</sequence>
<feature type="compositionally biased region" description="Basic and acidic residues" evidence="1">
    <location>
        <begin position="402"/>
        <end position="412"/>
    </location>
</feature>
<protein>
    <submittedName>
        <fullName evidence="2">Uncharacterized protein</fullName>
    </submittedName>
</protein>